<dbReference type="AlphaFoldDB" id="A0A7J7RC96"/>
<gene>
    <name evidence="5" type="ORF">mPipKuh1_006908</name>
</gene>
<feature type="transmembrane region" description="Helical" evidence="3">
    <location>
        <begin position="185"/>
        <end position="210"/>
    </location>
</feature>
<protein>
    <submittedName>
        <fullName evidence="5">IZUMO family member 2</fullName>
    </submittedName>
</protein>
<comment type="caution">
    <text evidence="5">The sequence shown here is derived from an EMBL/GenBank/DDBJ whole genome shotgun (WGS) entry which is preliminary data.</text>
</comment>
<keyword evidence="2 4" id="KW-0732">Signal</keyword>
<dbReference type="PANTHER" id="PTHR47745:SF1">
    <property type="entry name" value="IZUMO SPERM-EGG FUSION PROTEIN 2"/>
    <property type="match status" value="1"/>
</dbReference>
<dbReference type="PANTHER" id="PTHR47745">
    <property type="entry name" value="IZUMO SPERM-EGG FUSION PROTEIN 2"/>
    <property type="match status" value="1"/>
</dbReference>
<dbReference type="InterPro" id="IPR029389">
    <property type="entry name" value="IZUMO"/>
</dbReference>
<name>A0A7J7RC96_PIPKU</name>
<evidence type="ECO:0000313" key="5">
    <source>
        <dbReference type="EMBL" id="KAF6273728.1"/>
    </source>
</evidence>
<evidence type="ECO:0000313" key="6">
    <source>
        <dbReference type="Proteomes" id="UP000558488"/>
    </source>
</evidence>
<dbReference type="Pfam" id="PF15005">
    <property type="entry name" value="IZUMO"/>
    <property type="match status" value="1"/>
</dbReference>
<dbReference type="InterPro" id="IPR042920">
    <property type="entry name" value="IZUMO2"/>
</dbReference>
<reference evidence="5 6" key="1">
    <citation type="journal article" date="2020" name="Nature">
        <title>Six reference-quality genomes reveal evolution of bat adaptations.</title>
        <authorList>
            <person name="Jebb D."/>
            <person name="Huang Z."/>
            <person name="Pippel M."/>
            <person name="Hughes G.M."/>
            <person name="Lavrichenko K."/>
            <person name="Devanna P."/>
            <person name="Winkler S."/>
            <person name="Jermiin L.S."/>
            <person name="Skirmuntt E.C."/>
            <person name="Katzourakis A."/>
            <person name="Burkitt-Gray L."/>
            <person name="Ray D.A."/>
            <person name="Sullivan K.A.M."/>
            <person name="Roscito J.G."/>
            <person name="Kirilenko B.M."/>
            <person name="Davalos L.M."/>
            <person name="Corthals A.P."/>
            <person name="Power M.L."/>
            <person name="Jones G."/>
            <person name="Ransome R.D."/>
            <person name="Dechmann D.K.N."/>
            <person name="Locatelli A.G."/>
            <person name="Puechmaille S.J."/>
            <person name="Fedrigo O."/>
            <person name="Jarvis E.D."/>
            <person name="Hiller M."/>
            <person name="Vernes S.C."/>
            <person name="Myers E.W."/>
            <person name="Teeling E.C."/>
        </authorList>
    </citation>
    <scope>NUCLEOTIDE SEQUENCE [LARGE SCALE GENOMIC DNA]</scope>
    <source>
        <strain evidence="5">MPipKuh1</strain>
        <tissue evidence="5">Flight muscle</tissue>
    </source>
</reference>
<evidence type="ECO:0000256" key="4">
    <source>
        <dbReference type="SAM" id="SignalP"/>
    </source>
</evidence>
<dbReference type="EMBL" id="JACAGB010000084">
    <property type="protein sequence ID" value="KAF6273728.1"/>
    <property type="molecule type" value="Genomic_DNA"/>
</dbReference>
<dbReference type="OrthoDB" id="9895666at2759"/>
<evidence type="ECO:0000256" key="2">
    <source>
        <dbReference type="ARBA" id="ARBA00022729"/>
    </source>
</evidence>
<evidence type="ECO:0000256" key="3">
    <source>
        <dbReference type="SAM" id="Phobius"/>
    </source>
</evidence>
<evidence type="ECO:0000256" key="1">
    <source>
        <dbReference type="ARBA" id="ARBA00009633"/>
    </source>
</evidence>
<keyword evidence="6" id="KW-1185">Reference proteome</keyword>
<proteinExistence type="inferred from homology"/>
<keyword evidence="3" id="KW-1133">Transmembrane helix</keyword>
<keyword evidence="3" id="KW-0812">Transmembrane</keyword>
<keyword evidence="3" id="KW-0472">Membrane</keyword>
<comment type="similarity">
    <text evidence="1">Belongs to the Izumo family.</text>
</comment>
<accession>A0A7J7RC96</accession>
<feature type="chain" id="PRO_5029838818" evidence="4">
    <location>
        <begin position="19"/>
        <end position="219"/>
    </location>
</feature>
<organism evidence="5 6">
    <name type="scientific">Pipistrellus kuhlii</name>
    <name type="common">Kuhl's pipistrelle</name>
    <dbReference type="NCBI Taxonomy" id="59472"/>
    <lineage>
        <taxon>Eukaryota</taxon>
        <taxon>Metazoa</taxon>
        <taxon>Chordata</taxon>
        <taxon>Craniata</taxon>
        <taxon>Vertebrata</taxon>
        <taxon>Euteleostomi</taxon>
        <taxon>Mammalia</taxon>
        <taxon>Eutheria</taxon>
        <taxon>Laurasiatheria</taxon>
        <taxon>Chiroptera</taxon>
        <taxon>Yangochiroptera</taxon>
        <taxon>Vespertilionidae</taxon>
        <taxon>Pipistrellus</taxon>
    </lineage>
</organism>
<dbReference type="Proteomes" id="UP000558488">
    <property type="component" value="Unassembled WGS sequence"/>
</dbReference>
<sequence>MPPAWALLLLAGLGGGRGCLQCDPAVQHTLRQLRRDLVPSRFGRGHLRARAQALLLGMEGPFFRDYAAGVSGGEIEADQLDPVAIFAQNQINKLRAVSLSDGPLLQELVTLRRKVTKKLKTGLRSYELKACDQKTCHTLTEEVLDCVHCRKTSPRCMKKDDCFVDRQPRTALQYGSGRRRPWNQVLLGIVVSLCLAVFAFGVIVASAVTYRHNRKLLLQ</sequence>
<feature type="signal peptide" evidence="4">
    <location>
        <begin position="1"/>
        <end position="18"/>
    </location>
</feature>